<keyword evidence="11 14" id="KW-0408">Iron</keyword>
<evidence type="ECO:0000256" key="16">
    <source>
        <dbReference type="SAM" id="Phobius"/>
    </source>
</evidence>
<dbReference type="PANTHER" id="PTHR24300">
    <property type="entry name" value="CYTOCHROME P450 508A4-RELATED"/>
    <property type="match status" value="1"/>
</dbReference>
<keyword evidence="16" id="KW-1133">Transmembrane helix</keyword>
<dbReference type="InterPro" id="IPR001128">
    <property type="entry name" value="Cyt_P450"/>
</dbReference>
<comment type="caution">
    <text evidence="17">The sequence shown here is derived from an EMBL/GenBank/DDBJ whole genome shotgun (WGS) entry which is preliminary data.</text>
</comment>
<evidence type="ECO:0000313" key="18">
    <source>
        <dbReference type="Proteomes" id="UP000499080"/>
    </source>
</evidence>
<evidence type="ECO:0000256" key="13">
    <source>
        <dbReference type="ARBA" id="ARBA00023136"/>
    </source>
</evidence>
<evidence type="ECO:0000256" key="6">
    <source>
        <dbReference type="ARBA" id="ARBA00022617"/>
    </source>
</evidence>
<dbReference type="PRINTS" id="PR00463">
    <property type="entry name" value="EP450I"/>
</dbReference>
<proteinExistence type="inferred from homology"/>
<keyword evidence="7 14" id="KW-0479">Metal-binding</keyword>
<dbReference type="AlphaFoldDB" id="A0A4Y2LL40"/>
<keyword evidence="9" id="KW-0492">Microsome</keyword>
<evidence type="ECO:0000256" key="11">
    <source>
        <dbReference type="ARBA" id="ARBA00023004"/>
    </source>
</evidence>
<dbReference type="GO" id="GO:0006082">
    <property type="term" value="P:organic acid metabolic process"/>
    <property type="evidence" value="ECO:0007669"/>
    <property type="project" value="TreeGrafter"/>
</dbReference>
<gene>
    <name evidence="17" type="primary">Cyp2j5_1</name>
    <name evidence="17" type="ORF">AVEN_249340_1</name>
</gene>
<dbReference type="GO" id="GO:0020037">
    <property type="term" value="F:heme binding"/>
    <property type="evidence" value="ECO:0007669"/>
    <property type="project" value="InterPro"/>
</dbReference>
<evidence type="ECO:0000256" key="1">
    <source>
        <dbReference type="ARBA" id="ARBA00001971"/>
    </source>
</evidence>
<dbReference type="Proteomes" id="UP000499080">
    <property type="component" value="Unassembled WGS sequence"/>
</dbReference>
<dbReference type="GO" id="GO:0005506">
    <property type="term" value="F:iron ion binding"/>
    <property type="evidence" value="ECO:0007669"/>
    <property type="project" value="InterPro"/>
</dbReference>
<reference evidence="17 18" key="1">
    <citation type="journal article" date="2019" name="Sci. Rep.">
        <title>Orb-weaving spider Araneus ventricosus genome elucidates the spidroin gene catalogue.</title>
        <authorList>
            <person name="Kono N."/>
            <person name="Nakamura H."/>
            <person name="Ohtoshi R."/>
            <person name="Moran D.A.P."/>
            <person name="Shinohara A."/>
            <person name="Yoshida Y."/>
            <person name="Fujiwara M."/>
            <person name="Mori M."/>
            <person name="Tomita M."/>
            <person name="Arakawa K."/>
        </authorList>
    </citation>
    <scope>NUCLEOTIDE SEQUENCE [LARGE SCALE GENOMIC DNA]</scope>
</reference>
<keyword evidence="6 14" id="KW-0349">Heme</keyword>
<dbReference type="Pfam" id="PF00067">
    <property type="entry name" value="p450"/>
    <property type="match status" value="1"/>
</dbReference>
<evidence type="ECO:0000256" key="10">
    <source>
        <dbReference type="ARBA" id="ARBA00023002"/>
    </source>
</evidence>
<evidence type="ECO:0000256" key="7">
    <source>
        <dbReference type="ARBA" id="ARBA00022723"/>
    </source>
</evidence>
<sequence length="485" mass="55449">MEIAEFFQHPVVLVCLVTIWPWFIFMMTHRSQMRKLPPGPNGLPFLGYYPFLSTVSHKVYTRMSEFYGEVFSFRSLGGNLVVVLNSRPIIKEVFLKRENEFDRRPIAYNVVSWLTDGMGFAQESRQTWGEQKRFFLEAGQNAGVGTPELEKRIQEEILPMLEGMRNTREHPVDVHSSMSHVTGKIMSYILFNKTFGQDRTFEILLSALKNLTAAYDGKTSIVVGFMFRLKCLFSTEMKKAQAFRDIARLVINGMIKEQMNVRDPDAAKGYVAAYLQHRHELLKQGKDNEGSFTIERLQANTMNLLLEGTVTVSSTITSFLEEVSKHPDVQETAQKELDSVVGRDRLLSSSDKQNLPYLDATIQELCRIATPYLITRFCSNLKETRIDGYLIPSRSLICANLGSVHFDHEIFPNPQNFDPKRFLDEHGKRITRNAHYAFGFGKRSCLGEALAEVEMFLVIGSILQNFRVAPGNKKGTLKFLQRELK</sequence>
<keyword evidence="16" id="KW-0812">Transmembrane</keyword>
<evidence type="ECO:0000313" key="17">
    <source>
        <dbReference type="EMBL" id="GBN15244.1"/>
    </source>
</evidence>
<accession>A0A4Y2LL40</accession>
<evidence type="ECO:0000256" key="12">
    <source>
        <dbReference type="ARBA" id="ARBA00023033"/>
    </source>
</evidence>
<evidence type="ECO:0000256" key="14">
    <source>
        <dbReference type="PIRSR" id="PIRSR602401-1"/>
    </source>
</evidence>
<evidence type="ECO:0000256" key="5">
    <source>
        <dbReference type="ARBA" id="ARBA00010617"/>
    </source>
</evidence>
<feature type="binding site" description="axial binding residue" evidence="14">
    <location>
        <position position="445"/>
    </location>
    <ligand>
        <name>heme</name>
        <dbReference type="ChEBI" id="CHEBI:30413"/>
    </ligand>
    <ligandPart>
        <name>Fe</name>
        <dbReference type="ChEBI" id="CHEBI:18248"/>
    </ligandPart>
</feature>
<evidence type="ECO:0000256" key="2">
    <source>
        <dbReference type="ARBA" id="ARBA00003690"/>
    </source>
</evidence>
<dbReference type="InterPro" id="IPR002401">
    <property type="entry name" value="Cyt_P450_E_grp-I"/>
</dbReference>
<evidence type="ECO:0000256" key="4">
    <source>
        <dbReference type="ARBA" id="ARBA00004406"/>
    </source>
</evidence>
<dbReference type="InterPro" id="IPR050182">
    <property type="entry name" value="Cytochrome_P450_fam2"/>
</dbReference>
<comment type="subcellular location">
    <subcellularLocation>
        <location evidence="4">Endoplasmic reticulum membrane</location>
        <topology evidence="4">Peripheral membrane protein</topology>
    </subcellularLocation>
    <subcellularLocation>
        <location evidence="3">Microsome membrane</location>
        <topology evidence="3">Peripheral membrane protein</topology>
    </subcellularLocation>
</comment>
<keyword evidence="8" id="KW-0256">Endoplasmic reticulum</keyword>
<comment type="similarity">
    <text evidence="5 15">Belongs to the cytochrome P450 family.</text>
</comment>
<evidence type="ECO:0000256" key="15">
    <source>
        <dbReference type="RuleBase" id="RU000461"/>
    </source>
</evidence>
<name>A0A4Y2LL40_ARAVE</name>
<dbReference type="GO" id="GO:0005789">
    <property type="term" value="C:endoplasmic reticulum membrane"/>
    <property type="evidence" value="ECO:0007669"/>
    <property type="project" value="UniProtKB-SubCell"/>
</dbReference>
<dbReference type="Gene3D" id="1.10.630.10">
    <property type="entry name" value="Cytochrome P450"/>
    <property type="match status" value="1"/>
</dbReference>
<dbReference type="PRINTS" id="PR00385">
    <property type="entry name" value="P450"/>
</dbReference>
<keyword evidence="18" id="KW-1185">Reference proteome</keyword>
<dbReference type="OrthoDB" id="3934656at2759"/>
<dbReference type="SUPFAM" id="SSF48264">
    <property type="entry name" value="Cytochrome P450"/>
    <property type="match status" value="1"/>
</dbReference>
<evidence type="ECO:0000256" key="9">
    <source>
        <dbReference type="ARBA" id="ARBA00022848"/>
    </source>
</evidence>
<keyword evidence="10 15" id="KW-0560">Oxidoreductase</keyword>
<dbReference type="PANTHER" id="PTHR24300:SF403">
    <property type="entry name" value="CYTOCHROME P450 306A1"/>
    <property type="match status" value="1"/>
</dbReference>
<protein>
    <submittedName>
        <fullName evidence="17">Cytochrome P450 2J5</fullName>
    </submittedName>
</protein>
<feature type="transmembrane region" description="Helical" evidence="16">
    <location>
        <begin position="6"/>
        <end position="25"/>
    </location>
</feature>
<comment type="cofactor">
    <cofactor evidence="1 14">
        <name>heme</name>
        <dbReference type="ChEBI" id="CHEBI:30413"/>
    </cofactor>
</comment>
<dbReference type="GO" id="GO:0008395">
    <property type="term" value="F:steroid hydroxylase activity"/>
    <property type="evidence" value="ECO:0007669"/>
    <property type="project" value="TreeGrafter"/>
</dbReference>
<dbReference type="GO" id="GO:0016712">
    <property type="term" value="F:oxidoreductase activity, acting on paired donors, with incorporation or reduction of molecular oxygen, reduced flavin or flavoprotein as one donor, and incorporation of one atom of oxygen"/>
    <property type="evidence" value="ECO:0007669"/>
    <property type="project" value="TreeGrafter"/>
</dbReference>
<dbReference type="FunFam" id="1.10.630.10:FF:000238">
    <property type="entry name" value="Cytochrome P450 2A6"/>
    <property type="match status" value="1"/>
</dbReference>
<organism evidence="17 18">
    <name type="scientific">Araneus ventricosus</name>
    <name type="common">Orbweaver spider</name>
    <name type="synonym">Epeira ventricosa</name>
    <dbReference type="NCBI Taxonomy" id="182803"/>
    <lineage>
        <taxon>Eukaryota</taxon>
        <taxon>Metazoa</taxon>
        <taxon>Ecdysozoa</taxon>
        <taxon>Arthropoda</taxon>
        <taxon>Chelicerata</taxon>
        <taxon>Arachnida</taxon>
        <taxon>Araneae</taxon>
        <taxon>Araneomorphae</taxon>
        <taxon>Entelegynae</taxon>
        <taxon>Araneoidea</taxon>
        <taxon>Araneidae</taxon>
        <taxon>Araneus</taxon>
    </lineage>
</organism>
<dbReference type="EMBL" id="BGPR01005999">
    <property type="protein sequence ID" value="GBN15244.1"/>
    <property type="molecule type" value="Genomic_DNA"/>
</dbReference>
<evidence type="ECO:0000256" key="8">
    <source>
        <dbReference type="ARBA" id="ARBA00022824"/>
    </source>
</evidence>
<dbReference type="InterPro" id="IPR017972">
    <property type="entry name" value="Cyt_P450_CS"/>
</dbReference>
<comment type="function">
    <text evidence="2">May be involved in the metabolism of insect hormones and in the breakdown of synthetic insecticides.</text>
</comment>
<keyword evidence="12 15" id="KW-0503">Monooxygenase</keyword>
<evidence type="ECO:0000256" key="3">
    <source>
        <dbReference type="ARBA" id="ARBA00004174"/>
    </source>
</evidence>
<dbReference type="PROSITE" id="PS00086">
    <property type="entry name" value="CYTOCHROME_P450"/>
    <property type="match status" value="1"/>
</dbReference>
<dbReference type="InterPro" id="IPR036396">
    <property type="entry name" value="Cyt_P450_sf"/>
</dbReference>
<dbReference type="GO" id="GO:0006805">
    <property type="term" value="P:xenobiotic metabolic process"/>
    <property type="evidence" value="ECO:0007669"/>
    <property type="project" value="TreeGrafter"/>
</dbReference>
<keyword evidence="13 16" id="KW-0472">Membrane</keyword>